<organism evidence="2">
    <name type="scientific">Fusarium oxysporum f. sp. pisi HDV247</name>
    <dbReference type="NCBI Taxonomy" id="1080344"/>
    <lineage>
        <taxon>Eukaryota</taxon>
        <taxon>Fungi</taxon>
        <taxon>Dikarya</taxon>
        <taxon>Ascomycota</taxon>
        <taxon>Pezizomycotina</taxon>
        <taxon>Sordariomycetes</taxon>
        <taxon>Hypocreomycetidae</taxon>
        <taxon>Hypocreales</taxon>
        <taxon>Nectriaceae</taxon>
        <taxon>Fusarium</taxon>
        <taxon>Fusarium oxysporum species complex</taxon>
    </lineage>
</organism>
<gene>
    <name evidence="2" type="ORF">FOVG_02126</name>
</gene>
<keyword evidence="2" id="KW-0723">Serine/threonine-protein kinase</keyword>
<keyword evidence="2" id="KW-0418">Kinase</keyword>
<dbReference type="Proteomes" id="UP000030751">
    <property type="component" value="Unassembled WGS sequence"/>
</dbReference>
<name>W9QK98_FUSOX</name>
<dbReference type="HOGENOM" id="CLU_002639_7_0_1"/>
<dbReference type="Pfam" id="PF06985">
    <property type="entry name" value="HET"/>
    <property type="match status" value="1"/>
</dbReference>
<dbReference type="InterPro" id="IPR011009">
    <property type="entry name" value="Kinase-like_dom_sf"/>
</dbReference>
<sequence length="1174" mass="133401">MAEIDVPGVSFSSEKDLHHMIQDKMKGIEDMKFLPADMIEKLCTAEIVERVLQNSGLQESERTASENFIIARPVKRQFLLLAYCENVEWMPKLAGSENQFDDSHLPVYEEEGCLFVDRANHKPYPDTKSSCTMRRTDKLLFLSCQWIFLAPIFTTDQFHQELDVKVPLPFIEKDPPLSRGSFGSVCKALLHKTHHKGIMEGHNDHLEVALKQMTVLEHHWFVREMEILRIVQQIVLRNQQLHLVTPISSYSTHGPGESKGFLLFPWANGGNLKVFWKRDENKDGVVSKINLDQPPDRMVWTFQQMAGLCKALVELHSHPFPSGGKDANCRHGDLKPENILAFREGGTDVLRIADLGLAKFHLKSTSDRKRAKEYTETVTGTTQYMPPEFHVNGQISRRHDVWSLGCIFLEFIIWTAWGLEGLDKFNWRDNEEFWQNRRDPEDVVHDNIKHWIESMRNALMPNTALRDILELITSKMLRRLDKRGSSEDVSRALEEILGRCEKIGSYCLSEEQKSSIGRHILPKGQRSSPTNRGQEVLRIMRDVWKPHSDNHLARNLSRTLENARGVSNESGWKRKGRSSDECPSLCDKCSQLQFWQPDLKFEVSSSSLATSSGCQLCRLIQESLQGHNIPGHVDKVTIQRNGPTFEVQGSSRPILSFYTDPGYVVFDDELSQVGTPDLPVPGSMEQFQLFQEWLQTCSNAHDHARPLSLSAGNSNNLPTRVVDVGDGSNLPIHLTMSGDMKSAAYFALSHRWGDDSTHHVGRTLIANHDDRYNSISWHELPLNFKDAIEVTRGLGVRYLWIDSLCIVQDDNDDWARESVRMEEVYSNAQCVLAASSANSSEEGFLQRTSPSLPFITLQSPEGDISYISKNIDNFRGDVDEAVLNTRGWTLQERALARRTIHFTKNQVYFECSKGVQCESLIRWTNEKASLLGDSSFPASVEARYKGGRVMLVQALYNQYSKRTFWDSQDRPIAISGLEKRLTTAFNTRGGYGVFETFLERSLLWKKVDTTGSLRLIKFPKDRNVPSWSWMAYDGVISYVEADFNKVAWTKEYSSPFDSGSGAAGKWYWEADKTNRPSVLALEKVRELKSLPTNEAARTISFDTSASDGKGLKEFRCLVLGKVKLDNVIGPHILKCFVLIIKPSTDNQTVFTRVGAGILKEDQIIWDHYEAGILI</sequence>
<dbReference type="AlphaFoldDB" id="W9QK98"/>
<proteinExistence type="predicted"/>
<dbReference type="PANTHER" id="PTHR33112:SF10">
    <property type="entry name" value="TOL"/>
    <property type="match status" value="1"/>
</dbReference>
<dbReference type="PROSITE" id="PS50011">
    <property type="entry name" value="PROTEIN_KINASE_DOM"/>
    <property type="match status" value="1"/>
</dbReference>
<dbReference type="Pfam" id="PF00069">
    <property type="entry name" value="Pkinase"/>
    <property type="match status" value="1"/>
</dbReference>
<accession>W9QK98</accession>
<evidence type="ECO:0000313" key="2">
    <source>
        <dbReference type="EMBL" id="EXA54717.1"/>
    </source>
</evidence>
<reference evidence="2" key="1">
    <citation type="submission" date="2011-10" db="EMBL/GenBank/DDBJ databases">
        <title>The Genome Sequence of Fusarium oxysporum HDV247.</title>
        <authorList>
            <consortium name="The Broad Institute Genome Sequencing Platform"/>
            <person name="Ma L.-J."/>
            <person name="Gale L.R."/>
            <person name="Schwartz D.C."/>
            <person name="Zhou S."/>
            <person name="Corby-Kistler H."/>
            <person name="Young S.K."/>
            <person name="Zeng Q."/>
            <person name="Gargeya S."/>
            <person name="Fitzgerald M."/>
            <person name="Haas B."/>
            <person name="Abouelleil A."/>
            <person name="Alvarado L."/>
            <person name="Arachchi H.M."/>
            <person name="Berlin A."/>
            <person name="Brown A."/>
            <person name="Chapman S.B."/>
            <person name="Chen Z."/>
            <person name="Dunbar C."/>
            <person name="Freedman E."/>
            <person name="Gearin G."/>
            <person name="Goldberg J."/>
            <person name="Griggs A."/>
            <person name="Gujja S."/>
            <person name="Heiman D."/>
            <person name="Howarth C."/>
            <person name="Larson L."/>
            <person name="Lui A."/>
            <person name="MacDonald P.J.P."/>
            <person name="Montmayeur A."/>
            <person name="Murphy C."/>
            <person name="Neiman D."/>
            <person name="Pearson M."/>
            <person name="Priest M."/>
            <person name="Roberts A."/>
            <person name="Saif S."/>
            <person name="Shea T."/>
            <person name="Shenoy N."/>
            <person name="Sisk P."/>
            <person name="Stolte C."/>
            <person name="Sykes S."/>
            <person name="Wortman J."/>
            <person name="Nusbaum C."/>
            <person name="Birren B."/>
        </authorList>
    </citation>
    <scope>NUCLEOTIDE SEQUENCE [LARGE SCALE GENOMIC DNA]</scope>
    <source>
        <strain evidence="2">HDV247</strain>
    </source>
</reference>
<evidence type="ECO:0000259" key="1">
    <source>
        <dbReference type="PROSITE" id="PS50011"/>
    </source>
</evidence>
<dbReference type="InterPro" id="IPR000719">
    <property type="entry name" value="Prot_kinase_dom"/>
</dbReference>
<dbReference type="GO" id="GO:0005524">
    <property type="term" value="F:ATP binding"/>
    <property type="evidence" value="ECO:0007669"/>
    <property type="project" value="InterPro"/>
</dbReference>
<dbReference type="OrthoDB" id="5125733at2759"/>
<dbReference type="SMART" id="SM00220">
    <property type="entry name" value="S_TKc"/>
    <property type="match status" value="1"/>
</dbReference>
<dbReference type="CDD" id="cd00180">
    <property type="entry name" value="PKc"/>
    <property type="match status" value="1"/>
</dbReference>
<reference evidence="2" key="2">
    <citation type="submission" date="2012-05" db="EMBL/GenBank/DDBJ databases">
        <title>Annotation of the Genome Sequence of Fusarium oxysporum HDV247.</title>
        <authorList>
            <consortium name="The Broad Institute Genomics Platform"/>
            <person name="Ma L.-J."/>
            <person name="Corby-Kistler H."/>
            <person name="Broz K."/>
            <person name="Gale L.R."/>
            <person name="Jonkers W."/>
            <person name="O'Donnell K."/>
            <person name="Ploetz R."/>
            <person name="Steinberg C."/>
            <person name="Schwartz D.C."/>
            <person name="VanEtten H."/>
            <person name="Zhou S."/>
            <person name="Young S.K."/>
            <person name="Zeng Q."/>
            <person name="Gargeya S."/>
            <person name="Fitzgerald M."/>
            <person name="Abouelleil A."/>
            <person name="Alvarado L."/>
            <person name="Chapman S.B."/>
            <person name="Gainer-Dewar J."/>
            <person name="Goldberg J."/>
            <person name="Griggs A."/>
            <person name="Gujja S."/>
            <person name="Hansen M."/>
            <person name="Howarth C."/>
            <person name="Imamovic A."/>
            <person name="Ireland A."/>
            <person name="Larimer J."/>
            <person name="McCowan C."/>
            <person name="Murphy C."/>
            <person name="Pearson M."/>
            <person name="Poon T.W."/>
            <person name="Priest M."/>
            <person name="Roberts A."/>
            <person name="Saif S."/>
            <person name="Shea T."/>
            <person name="Sykes S."/>
            <person name="Wortman J."/>
            <person name="Nusbaum C."/>
            <person name="Birren B."/>
        </authorList>
    </citation>
    <scope>NUCLEOTIDE SEQUENCE</scope>
    <source>
        <strain evidence="2">HDV247</strain>
    </source>
</reference>
<dbReference type="PANTHER" id="PTHR33112">
    <property type="entry name" value="DOMAIN PROTEIN, PUTATIVE-RELATED"/>
    <property type="match status" value="1"/>
</dbReference>
<dbReference type="GO" id="GO:0004674">
    <property type="term" value="F:protein serine/threonine kinase activity"/>
    <property type="evidence" value="ECO:0007669"/>
    <property type="project" value="UniProtKB-KW"/>
</dbReference>
<feature type="domain" description="Protein kinase" evidence="1">
    <location>
        <begin position="171"/>
        <end position="497"/>
    </location>
</feature>
<dbReference type="EMBL" id="JH650968">
    <property type="protein sequence ID" value="EXA54717.1"/>
    <property type="molecule type" value="Genomic_DNA"/>
</dbReference>
<dbReference type="SUPFAM" id="SSF56112">
    <property type="entry name" value="Protein kinase-like (PK-like)"/>
    <property type="match status" value="1"/>
</dbReference>
<dbReference type="InterPro" id="IPR010730">
    <property type="entry name" value="HET"/>
</dbReference>
<keyword evidence="2" id="KW-0808">Transferase</keyword>
<protein>
    <submittedName>
        <fullName evidence="2">Serine/threonine protein kinase</fullName>
    </submittedName>
</protein>
<dbReference type="Gene3D" id="1.10.510.10">
    <property type="entry name" value="Transferase(Phosphotransferase) domain 1"/>
    <property type="match status" value="1"/>
</dbReference>